<dbReference type="CDD" id="cd00077">
    <property type="entry name" value="HDc"/>
    <property type="match status" value="1"/>
</dbReference>
<dbReference type="EMBL" id="JACOPG010000003">
    <property type="protein sequence ID" value="MBC5686755.1"/>
    <property type="molecule type" value="Genomic_DNA"/>
</dbReference>
<dbReference type="Gene3D" id="1.10.3210.10">
    <property type="entry name" value="Hypothetical protein af1432"/>
    <property type="match status" value="1"/>
</dbReference>
<reference evidence="3 4" key="1">
    <citation type="submission" date="2020-08" db="EMBL/GenBank/DDBJ databases">
        <title>Genome public.</title>
        <authorList>
            <person name="Liu C."/>
            <person name="Sun Q."/>
        </authorList>
    </citation>
    <scope>NUCLEOTIDE SEQUENCE [LARGE SCALE GENOMIC DNA]</scope>
    <source>
        <strain evidence="3 4">NSJ-9</strain>
    </source>
</reference>
<dbReference type="RefSeq" id="WP_118281653.1">
    <property type="nucleotide sequence ID" value="NZ_JACOPG010000003.1"/>
</dbReference>
<feature type="domain" description="HD" evidence="1">
    <location>
        <begin position="146"/>
        <end position="268"/>
    </location>
</feature>
<gene>
    <name evidence="3" type="ORF">H8R94_09110</name>
</gene>
<name>A0ABR7GHR2_9FIRM</name>
<organism evidence="3 4">
    <name type="scientific">Roseburia lenta</name>
    <dbReference type="NCBI Taxonomy" id="2763061"/>
    <lineage>
        <taxon>Bacteria</taxon>
        <taxon>Bacillati</taxon>
        <taxon>Bacillota</taxon>
        <taxon>Clostridia</taxon>
        <taxon>Lachnospirales</taxon>
        <taxon>Lachnospiraceae</taxon>
        <taxon>Roseburia</taxon>
    </lineage>
</organism>
<dbReference type="Proteomes" id="UP000643810">
    <property type="component" value="Unassembled WGS sequence"/>
</dbReference>
<dbReference type="Pfam" id="PF13487">
    <property type="entry name" value="HD_5"/>
    <property type="match status" value="1"/>
</dbReference>
<comment type="caution">
    <text evidence="3">The sequence shown here is derived from an EMBL/GenBank/DDBJ whole genome shotgun (WGS) entry which is preliminary data.</text>
</comment>
<dbReference type="PANTHER" id="PTHR43155:SF2">
    <property type="entry name" value="CYCLIC DI-GMP PHOSPHODIESTERASE PA4108"/>
    <property type="match status" value="1"/>
</dbReference>
<accession>A0ABR7GHR2</accession>
<dbReference type="InterPro" id="IPR037522">
    <property type="entry name" value="HD_GYP_dom"/>
</dbReference>
<evidence type="ECO:0000313" key="4">
    <source>
        <dbReference type="Proteomes" id="UP000643810"/>
    </source>
</evidence>
<dbReference type="InterPro" id="IPR003607">
    <property type="entry name" value="HD/PDEase_dom"/>
</dbReference>
<feature type="domain" description="HD-GYP" evidence="2">
    <location>
        <begin position="124"/>
        <end position="319"/>
    </location>
</feature>
<evidence type="ECO:0000259" key="1">
    <source>
        <dbReference type="PROSITE" id="PS51831"/>
    </source>
</evidence>
<sequence>MVTYPLNELQPGMIVAADVFTPRGQLIVLRGSILSQQMIQHMKYYHVPSVTILPNEIDPMSFEKADRSEPTYAKRIRQSESFKEFREHYTQSASIFQEQLSRFVAGDAHLDTSALLQDTLELFDHNRASFSLLDMLHNMRDLDDSTYVHSINVAVISRLIGMWSDLDEANLDVLTLCGLLHDVGKVQIPDEILEKPDRLTPEEYEIMKTHTVLGYRMMERERIDKRIKNAALMHHERFDGKGYPFGLTGDRIDTFASIVAIADVYDALTSDRCYRSAVCPFEVIALFESNGLTEYNPKFILTFLEHIAQTYVGNSVRLSDGSQGKISMIDTKKLLRPLIQLESGEFVDLSKRLDLYVEEII</sequence>
<dbReference type="PANTHER" id="PTHR43155">
    <property type="entry name" value="CYCLIC DI-GMP PHOSPHODIESTERASE PA4108-RELATED"/>
    <property type="match status" value="1"/>
</dbReference>
<dbReference type="PROSITE" id="PS51832">
    <property type="entry name" value="HD_GYP"/>
    <property type="match status" value="1"/>
</dbReference>
<dbReference type="SUPFAM" id="SSF109604">
    <property type="entry name" value="HD-domain/PDEase-like"/>
    <property type="match status" value="1"/>
</dbReference>
<keyword evidence="4" id="KW-1185">Reference proteome</keyword>
<dbReference type="NCBIfam" id="TIGR00277">
    <property type="entry name" value="HDIG"/>
    <property type="match status" value="1"/>
</dbReference>
<evidence type="ECO:0000313" key="3">
    <source>
        <dbReference type="EMBL" id="MBC5686755.1"/>
    </source>
</evidence>
<dbReference type="InterPro" id="IPR006674">
    <property type="entry name" value="HD_domain"/>
</dbReference>
<evidence type="ECO:0000259" key="2">
    <source>
        <dbReference type="PROSITE" id="PS51832"/>
    </source>
</evidence>
<proteinExistence type="predicted"/>
<protein>
    <submittedName>
        <fullName evidence="3">HD-GYP domain-containing protein</fullName>
    </submittedName>
</protein>
<dbReference type="SMART" id="SM00471">
    <property type="entry name" value="HDc"/>
    <property type="match status" value="1"/>
</dbReference>
<dbReference type="InterPro" id="IPR006675">
    <property type="entry name" value="HDIG_dom"/>
</dbReference>
<dbReference type="PROSITE" id="PS51831">
    <property type="entry name" value="HD"/>
    <property type="match status" value="1"/>
</dbReference>